<feature type="domain" description="Glycosyl transferase family 25" evidence="2">
    <location>
        <begin position="54"/>
        <end position="171"/>
    </location>
</feature>
<evidence type="ECO:0000259" key="2">
    <source>
        <dbReference type="Pfam" id="PF01755"/>
    </source>
</evidence>
<sequence length="263" mass="32016">MIKYENNLYNFFDKIICINLKSRPDRYESATIEFKKLNINNVEFYFAEKSSKGGKYGCFESHINVIKKCYNKGYYNILIFEDDLRPSNFYNIELLNESIEFMKNNNWDIFYLGYFIFNEDATDNIILSYNKKTDNIIQYNPCSTHTYCLNKKSMEKILSTYHNYIGIIHYDIYLSNREYFKNYCILPMLFEQHYCYEIDNETDNLIQLAARKSQCFLGDYMNINSNITYLIYFYNKYYYILGFIFIIFCIILYRYYNKFKFPN</sequence>
<accession>A0A6C0EBS6</accession>
<protein>
    <recommendedName>
        <fullName evidence="2">Glycosyl transferase family 25 domain-containing protein</fullName>
    </recommendedName>
</protein>
<evidence type="ECO:0000256" key="1">
    <source>
        <dbReference type="SAM" id="Phobius"/>
    </source>
</evidence>
<dbReference type="Pfam" id="PF01755">
    <property type="entry name" value="Glyco_transf_25"/>
    <property type="match status" value="1"/>
</dbReference>
<proteinExistence type="predicted"/>
<evidence type="ECO:0000313" key="3">
    <source>
        <dbReference type="EMBL" id="QHT26606.1"/>
    </source>
</evidence>
<dbReference type="EMBL" id="MN739799">
    <property type="protein sequence ID" value="QHT26606.1"/>
    <property type="molecule type" value="Genomic_DNA"/>
</dbReference>
<keyword evidence="1" id="KW-0472">Membrane</keyword>
<name>A0A6C0EBS6_9ZZZZ</name>
<organism evidence="3">
    <name type="scientific">viral metagenome</name>
    <dbReference type="NCBI Taxonomy" id="1070528"/>
    <lineage>
        <taxon>unclassified sequences</taxon>
        <taxon>metagenomes</taxon>
        <taxon>organismal metagenomes</taxon>
    </lineage>
</organism>
<keyword evidence="1" id="KW-1133">Transmembrane helix</keyword>
<feature type="transmembrane region" description="Helical" evidence="1">
    <location>
        <begin position="237"/>
        <end position="256"/>
    </location>
</feature>
<dbReference type="AlphaFoldDB" id="A0A6C0EBS6"/>
<keyword evidence="1" id="KW-0812">Transmembrane</keyword>
<dbReference type="InterPro" id="IPR002654">
    <property type="entry name" value="Glyco_trans_25"/>
</dbReference>
<reference evidence="3" key="1">
    <citation type="journal article" date="2020" name="Nature">
        <title>Giant virus diversity and host interactions through global metagenomics.</title>
        <authorList>
            <person name="Schulz F."/>
            <person name="Roux S."/>
            <person name="Paez-Espino D."/>
            <person name="Jungbluth S."/>
            <person name="Walsh D.A."/>
            <person name="Denef V.J."/>
            <person name="McMahon K.D."/>
            <person name="Konstantinidis K.T."/>
            <person name="Eloe-Fadrosh E.A."/>
            <person name="Kyrpides N.C."/>
            <person name="Woyke T."/>
        </authorList>
    </citation>
    <scope>NUCLEOTIDE SEQUENCE</scope>
    <source>
        <strain evidence="3">GVMAG-M-3300023179-2</strain>
    </source>
</reference>